<gene>
    <name evidence="1" type="ORF">EVAR_90077_1</name>
</gene>
<comment type="caution">
    <text evidence="1">The sequence shown here is derived from an EMBL/GenBank/DDBJ whole genome shotgun (WGS) entry which is preliminary data.</text>
</comment>
<evidence type="ECO:0000313" key="1">
    <source>
        <dbReference type="EMBL" id="GBP56406.1"/>
    </source>
</evidence>
<sequence>MENRFGPKISSSNAVSNEFNFEILRPPTTEIVAGGKTERSRRPHFDLGIVVLETERQRVGALTIARCETLWPAARDSALFGGRREPPL</sequence>
<name>A0A4C1WXX0_EUMVA</name>
<reference evidence="1 2" key="1">
    <citation type="journal article" date="2019" name="Commun. Biol.">
        <title>The bagworm genome reveals a unique fibroin gene that provides high tensile strength.</title>
        <authorList>
            <person name="Kono N."/>
            <person name="Nakamura H."/>
            <person name="Ohtoshi R."/>
            <person name="Tomita M."/>
            <person name="Numata K."/>
            <person name="Arakawa K."/>
        </authorList>
    </citation>
    <scope>NUCLEOTIDE SEQUENCE [LARGE SCALE GENOMIC DNA]</scope>
</reference>
<dbReference type="EMBL" id="BGZK01000692">
    <property type="protein sequence ID" value="GBP56406.1"/>
    <property type="molecule type" value="Genomic_DNA"/>
</dbReference>
<proteinExistence type="predicted"/>
<evidence type="ECO:0000313" key="2">
    <source>
        <dbReference type="Proteomes" id="UP000299102"/>
    </source>
</evidence>
<keyword evidence="2" id="KW-1185">Reference proteome</keyword>
<accession>A0A4C1WXX0</accession>
<dbReference type="AlphaFoldDB" id="A0A4C1WXX0"/>
<protein>
    <submittedName>
        <fullName evidence="1">Uncharacterized protein</fullName>
    </submittedName>
</protein>
<dbReference type="Proteomes" id="UP000299102">
    <property type="component" value="Unassembled WGS sequence"/>
</dbReference>
<organism evidence="1 2">
    <name type="scientific">Eumeta variegata</name>
    <name type="common">Bagworm moth</name>
    <name type="synonym">Eumeta japonica</name>
    <dbReference type="NCBI Taxonomy" id="151549"/>
    <lineage>
        <taxon>Eukaryota</taxon>
        <taxon>Metazoa</taxon>
        <taxon>Ecdysozoa</taxon>
        <taxon>Arthropoda</taxon>
        <taxon>Hexapoda</taxon>
        <taxon>Insecta</taxon>
        <taxon>Pterygota</taxon>
        <taxon>Neoptera</taxon>
        <taxon>Endopterygota</taxon>
        <taxon>Lepidoptera</taxon>
        <taxon>Glossata</taxon>
        <taxon>Ditrysia</taxon>
        <taxon>Tineoidea</taxon>
        <taxon>Psychidae</taxon>
        <taxon>Oiketicinae</taxon>
        <taxon>Eumeta</taxon>
    </lineage>
</organism>